<dbReference type="HOGENOM" id="CLU_034468_0_0_1"/>
<dbReference type="GeneTree" id="ENSGT00940000163496"/>
<feature type="domain" description="PARP catalytic" evidence="2">
    <location>
        <begin position="320"/>
        <end position="398"/>
    </location>
</feature>
<evidence type="ECO:0000313" key="4">
    <source>
        <dbReference type="Proteomes" id="UP000008672"/>
    </source>
</evidence>
<evidence type="ECO:0000259" key="2">
    <source>
        <dbReference type="Pfam" id="PF00644"/>
    </source>
</evidence>
<dbReference type="OMA" id="WVPPECG"/>
<dbReference type="EMBL" id="AFYH01006924">
    <property type="status" value="NOT_ANNOTATED_CDS"/>
    <property type="molecule type" value="Genomic_DNA"/>
</dbReference>
<organism evidence="3 4">
    <name type="scientific">Latimeria chalumnae</name>
    <name type="common">Coelacanth</name>
    <dbReference type="NCBI Taxonomy" id="7897"/>
    <lineage>
        <taxon>Eukaryota</taxon>
        <taxon>Metazoa</taxon>
        <taxon>Chordata</taxon>
        <taxon>Craniata</taxon>
        <taxon>Vertebrata</taxon>
        <taxon>Euteleostomi</taxon>
        <taxon>Coelacanthiformes</taxon>
        <taxon>Coelacanthidae</taxon>
        <taxon>Latimeria</taxon>
    </lineage>
</organism>
<dbReference type="Ensembl" id="ENSLACT00000018100.1">
    <property type="protein sequence ID" value="ENSLACP00000017970.1"/>
    <property type="gene ID" value="ENSLACG00000015833.1"/>
</dbReference>
<dbReference type="PANTHER" id="PTHR36542">
    <property type="entry name" value="GIG2-LIKE PROTEIN DRED-RELATED"/>
    <property type="match status" value="1"/>
</dbReference>
<dbReference type="GO" id="GO:0005737">
    <property type="term" value="C:cytoplasm"/>
    <property type="evidence" value="ECO:0007669"/>
    <property type="project" value="TreeGrafter"/>
</dbReference>
<keyword evidence="4" id="KW-1185">Reference proteome</keyword>
<dbReference type="Gene3D" id="3.90.175.10">
    <property type="entry name" value="Diphtheria Toxin, domain 1"/>
    <property type="match status" value="3"/>
</dbReference>
<proteinExistence type="inferred from homology"/>
<dbReference type="SUPFAM" id="SSF56399">
    <property type="entry name" value="ADP-ribosylation"/>
    <property type="match status" value="3"/>
</dbReference>
<dbReference type="Proteomes" id="UP000008672">
    <property type="component" value="Unassembled WGS sequence"/>
</dbReference>
<name>H3B7U9_LATCH</name>
<dbReference type="GO" id="GO:0003950">
    <property type="term" value="F:NAD+ poly-ADP-ribosyltransferase activity"/>
    <property type="evidence" value="ECO:0007669"/>
    <property type="project" value="InterPro"/>
</dbReference>
<reference evidence="3" key="2">
    <citation type="submission" date="2025-08" db="UniProtKB">
        <authorList>
            <consortium name="Ensembl"/>
        </authorList>
    </citation>
    <scope>IDENTIFICATION</scope>
</reference>
<protein>
    <recommendedName>
        <fullName evidence="2">PARP catalytic domain-containing protein</fullName>
    </recommendedName>
</protein>
<sequence>IWAEEDSPCFIPACLQSYTEPVDGKIYVMYHGTDRKSGASIRRNGFRQSVGGMLGGVYVSRDIQKASRYPRELPVTERVVLKLRVNVGKVIKINYQGHPWQKTWHDHGYDTAWVPPKCGMVPSGLEEDCVWDPNRIKVVVVLLESIHNTCLESYAEPIDGKIYVMYHGTDRKSAASIRRNGFRQSVGGMLGRGVYVSRDIQKASRYPRELPVTERVVLKLRVNVGKVIKINYQGHPWQKTWHDHGYDTVWVPPKCGMVPSGLEEDCVWDPKRIKIVGVFPGLLESIIPHIKMSFTFFGWESVSDTKNHLKSDQEPERGGSYTMYHGTYLRSAKDIISNGFKPSRDGLLGAGVYISRDINKAMCYPVKTDKKDKVVFKLKVRVGKVKKIDSDNHPLQKSWHQNGYDTAWVPPKSNITTIKSGREEDCVWDPKRITIADI</sequence>
<dbReference type="Pfam" id="PF00644">
    <property type="entry name" value="PARP"/>
    <property type="match status" value="1"/>
</dbReference>
<dbReference type="AlphaFoldDB" id="H3B7U9"/>
<dbReference type="PANTHER" id="PTHR36542:SF2">
    <property type="entry name" value="GIG2-LIKE PROTEIN DRED-RELATED"/>
    <property type="match status" value="1"/>
</dbReference>
<dbReference type="InParanoid" id="H3B7U9"/>
<accession>H3B7U9</accession>
<evidence type="ECO:0000256" key="1">
    <source>
        <dbReference type="ARBA" id="ARBA00024347"/>
    </source>
</evidence>
<dbReference type="InterPro" id="IPR012317">
    <property type="entry name" value="Poly(ADP-ribose)pol_cat_dom"/>
</dbReference>
<evidence type="ECO:0000313" key="3">
    <source>
        <dbReference type="Ensembl" id="ENSLACP00000017970.1"/>
    </source>
</evidence>
<comment type="similarity">
    <text evidence="1">Belongs to the ARTD/PARP family.</text>
</comment>
<reference evidence="3" key="3">
    <citation type="submission" date="2025-09" db="UniProtKB">
        <authorList>
            <consortium name="Ensembl"/>
        </authorList>
    </citation>
    <scope>IDENTIFICATION</scope>
</reference>
<reference evidence="4" key="1">
    <citation type="submission" date="2011-08" db="EMBL/GenBank/DDBJ databases">
        <title>The draft genome of Latimeria chalumnae.</title>
        <authorList>
            <person name="Di Palma F."/>
            <person name="Alfoldi J."/>
            <person name="Johnson J."/>
            <person name="Berlin A."/>
            <person name="Gnerre S."/>
            <person name="Jaffe D."/>
            <person name="MacCallum I."/>
            <person name="Young S."/>
            <person name="Walker B.J."/>
            <person name="Lander E."/>
            <person name="Lindblad-Toh K."/>
        </authorList>
    </citation>
    <scope>NUCLEOTIDE SEQUENCE [LARGE SCALE GENOMIC DNA]</scope>
    <source>
        <strain evidence="4">Wild caught</strain>
    </source>
</reference>
<dbReference type="eggNOG" id="ENOG502QWF0">
    <property type="taxonomic scope" value="Eukaryota"/>
</dbReference>